<organism evidence="1 2">
    <name type="scientific">Aphanomyces astaci</name>
    <name type="common">Crayfish plague agent</name>
    <dbReference type="NCBI Taxonomy" id="112090"/>
    <lineage>
        <taxon>Eukaryota</taxon>
        <taxon>Sar</taxon>
        <taxon>Stramenopiles</taxon>
        <taxon>Oomycota</taxon>
        <taxon>Saprolegniomycetes</taxon>
        <taxon>Saprolegniales</taxon>
        <taxon>Verrucalvaceae</taxon>
        <taxon>Aphanomyces</taxon>
    </lineage>
</organism>
<comment type="caution">
    <text evidence="1">The sequence shown here is derived from an EMBL/GenBank/DDBJ whole genome shotgun (WGS) entry which is preliminary data.</text>
</comment>
<sequence>MRVTSIIESLQEQHAVDQINLAECLRTHGDTIDQHDDLSESAHPIIDAILEESGCDDPLRVSSDRVVVENYFGCVCQLWKVSYATFTWGHNIFDGILRLTFALTNYHVTLMPLRANDRVTYRSVLARYQAMSKAYIDRRNETQRRSRRRRAERDLMGSAIGRRMSSLNDSLYSRRLPSQNNSPTLR</sequence>
<protein>
    <recommendedName>
        <fullName evidence="3">DDE Tnp4 domain-containing protein</fullName>
    </recommendedName>
</protein>
<dbReference type="AlphaFoldDB" id="A0A6A5AHX9"/>
<evidence type="ECO:0008006" key="3">
    <source>
        <dbReference type="Google" id="ProtNLM"/>
    </source>
</evidence>
<accession>A0A6A5AHX9</accession>
<proteinExistence type="predicted"/>
<dbReference type="EMBL" id="VJMI01013309">
    <property type="protein sequence ID" value="KAF0748122.1"/>
    <property type="molecule type" value="Genomic_DNA"/>
</dbReference>
<evidence type="ECO:0000313" key="1">
    <source>
        <dbReference type="EMBL" id="KAF0748122.1"/>
    </source>
</evidence>
<reference evidence="1 2" key="1">
    <citation type="submission" date="2019-06" db="EMBL/GenBank/DDBJ databases">
        <title>Genomics analysis of Aphanomyces spp. identifies a new class of oomycete effector associated with host adaptation.</title>
        <authorList>
            <person name="Gaulin E."/>
        </authorList>
    </citation>
    <scope>NUCLEOTIDE SEQUENCE [LARGE SCALE GENOMIC DNA]</scope>
    <source>
        <strain evidence="1 2">E</strain>
    </source>
</reference>
<gene>
    <name evidence="1" type="ORF">AaE_007458</name>
</gene>
<evidence type="ECO:0000313" key="2">
    <source>
        <dbReference type="Proteomes" id="UP000469452"/>
    </source>
</evidence>
<dbReference type="Proteomes" id="UP000469452">
    <property type="component" value="Unassembled WGS sequence"/>
</dbReference>
<dbReference type="VEuPathDB" id="FungiDB:H257_00965"/>
<name>A0A6A5AHX9_APHAT</name>